<organism evidence="1 2">
    <name type="scientific">Roseiflexus castenholzii (strain DSM 13941 / HLO8)</name>
    <dbReference type="NCBI Taxonomy" id="383372"/>
    <lineage>
        <taxon>Bacteria</taxon>
        <taxon>Bacillati</taxon>
        <taxon>Chloroflexota</taxon>
        <taxon>Chloroflexia</taxon>
        <taxon>Chloroflexales</taxon>
        <taxon>Roseiflexineae</taxon>
        <taxon>Roseiflexaceae</taxon>
        <taxon>Roseiflexus</taxon>
    </lineage>
</organism>
<dbReference type="EMBL" id="CP000804">
    <property type="protein sequence ID" value="ABU58469.1"/>
    <property type="molecule type" value="Genomic_DNA"/>
</dbReference>
<gene>
    <name evidence="1" type="ordered locus">Rcas_2387</name>
</gene>
<name>A7NLS1_ROSCS</name>
<dbReference type="STRING" id="383372.Rcas_2387"/>
<protein>
    <submittedName>
        <fullName evidence="1">Uncharacterized protein</fullName>
    </submittedName>
</protein>
<keyword evidence="2" id="KW-1185">Reference proteome</keyword>
<proteinExistence type="predicted"/>
<dbReference type="AlphaFoldDB" id="A7NLS1"/>
<evidence type="ECO:0000313" key="1">
    <source>
        <dbReference type="EMBL" id="ABU58469.1"/>
    </source>
</evidence>
<accession>A7NLS1</accession>
<sequence>MIYNSQIYELFIGDSRRRRRHKYKADKPCTEIRYAMDIHELVIEMKILERRLTLYEEKYGVLSADFYTALTAGRLARYDDYDETRADFSRWKGIYETWLRRKRAYDAQLMQRDVVDSLRIQPAY</sequence>
<reference evidence="1 2" key="1">
    <citation type="submission" date="2007-08" db="EMBL/GenBank/DDBJ databases">
        <title>Complete sequence of Roseiflexus castenholzii DSM 13941.</title>
        <authorList>
            <consortium name="US DOE Joint Genome Institute"/>
            <person name="Copeland A."/>
            <person name="Lucas S."/>
            <person name="Lapidus A."/>
            <person name="Barry K."/>
            <person name="Glavina del Rio T."/>
            <person name="Dalin E."/>
            <person name="Tice H."/>
            <person name="Pitluck S."/>
            <person name="Thompson L.S."/>
            <person name="Brettin T."/>
            <person name="Bruce D."/>
            <person name="Detter J.C."/>
            <person name="Han C."/>
            <person name="Tapia R."/>
            <person name="Schmutz J."/>
            <person name="Larimer F."/>
            <person name="Land M."/>
            <person name="Hauser L."/>
            <person name="Kyrpides N."/>
            <person name="Mikhailova N."/>
            <person name="Bryant D.A."/>
            <person name="Hanada S."/>
            <person name="Tsukatani Y."/>
            <person name="Richardson P."/>
        </authorList>
    </citation>
    <scope>NUCLEOTIDE SEQUENCE [LARGE SCALE GENOMIC DNA]</scope>
    <source>
        <strain evidence="2">DSM 13941 / HLO8</strain>
    </source>
</reference>
<dbReference type="KEGG" id="rca:Rcas_2387"/>
<evidence type="ECO:0000313" key="2">
    <source>
        <dbReference type="Proteomes" id="UP000000263"/>
    </source>
</evidence>
<dbReference type="HOGENOM" id="CLU_163383_0_0_0"/>
<dbReference type="Proteomes" id="UP000000263">
    <property type="component" value="Chromosome"/>
</dbReference>